<dbReference type="AlphaFoldDB" id="A0A853C5U7"/>
<name>A0A853C5U7_9ACTN</name>
<reference evidence="1 2" key="1">
    <citation type="submission" date="2020-07" db="EMBL/GenBank/DDBJ databases">
        <title>Sequencing the genomes of 1000 actinobacteria strains.</title>
        <authorList>
            <person name="Klenk H.-P."/>
        </authorList>
    </citation>
    <scope>NUCLEOTIDE SEQUENCE [LARGE SCALE GENOMIC DNA]</scope>
    <source>
        <strain evidence="1 2">DSM 103833</strain>
    </source>
</reference>
<evidence type="ECO:0000313" key="2">
    <source>
        <dbReference type="Proteomes" id="UP000530424"/>
    </source>
</evidence>
<evidence type="ECO:0000313" key="1">
    <source>
        <dbReference type="EMBL" id="NYJ02647.1"/>
    </source>
</evidence>
<keyword evidence="2" id="KW-1185">Reference proteome</keyword>
<gene>
    <name evidence="1" type="ORF">HNR19_003345</name>
</gene>
<dbReference type="EMBL" id="JACCFP010000001">
    <property type="protein sequence ID" value="NYJ02647.1"/>
    <property type="molecule type" value="Genomic_DNA"/>
</dbReference>
<sequence>MHIYLASMAALVEEFLLRPLRGAPHRPAR</sequence>
<accession>A0A853C5U7</accession>
<protein>
    <submittedName>
        <fullName evidence="1">Uncharacterized protein</fullName>
    </submittedName>
</protein>
<proteinExistence type="predicted"/>
<dbReference type="Proteomes" id="UP000530424">
    <property type="component" value="Unassembled WGS sequence"/>
</dbReference>
<organism evidence="1 2">
    <name type="scientific">Nocardioides thalensis</name>
    <dbReference type="NCBI Taxonomy" id="1914755"/>
    <lineage>
        <taxon>Bacteria</taxon>
        <taxon>Bacillati</taxon>
        <taxon>Actinomycetota</taxon>
        <taxon>Actinomycetes</taxon>
        <taxon>Propionibacteriales</taxon>
        <taxon>Nocardioidaceae</taxon>
        <taxon>Nocardioides</taxon>
    </lineage>
</organism>
<comment type="caution">
    <text evidence="1">The sequence shown here is derived from an EMBL/GenBank/DDBJ whole genome shotgun (WGS) entry which is preliminary data.</text>
</comment>